<dbReference type="InterPro" id="IPR036416">
    <property type="entry name" value="Pept_tRNA_hydro_sf"/>
</dbReference>
<dbReference type="GO" id="GO:0004045">
    <property type="term" value="F:peptidyl-tRNA hydrolase activity"/>
    <property type="evidence" value="ECO:0007669"/>
    <property type="project" value="InterPro"/>
</dbReference>
<dbReference type="OrthoDB" id="1711136at2759"/>
<dbReference type="KEGG" id="aluc:AKAW2_70797S"/>
<evidence type="ECO:0000256" key="4">
    <source>
        <dbReference type="SAM" id="MobiDB-lite"/>
    </source>
</evidence>
<name>A0A7R7WJ54_ASPKA</name>
<evidence type="ECO:0000256" key="2">
    <source>
        <dbReference type="ARBA" id="ARBA00022801"/>
    </source>
</evidence>
<dbReference type="GO" id="GO:0000049">
    <property type="term" value="F:tRNA binding"/>
    <property type="evidence" value="ECO:0007669"/>
    <property type="project" value="UniProtKB-KW"/>
</dbReference>
<evidence type="ECO:0000313" key="6">
    <source>
        <dbReference type="Proteomes" id="UP000661280"/>
    </source>
</evidence>
<dbReference type="InterPro" id="IPR001328">
    <property type="entry name" value="Pept_tRNA_hydro"/>
</dbReference>
<protein>
    <submittedName>
        <fullName evidence="5">Aminoacyl-tRNA hydrolase</fullName>
    </submittedName>
</protein>
<keyword evidence="3" id="KW-0694">RNA-binding</keyword>
<sequence length="347" mass="38052">MMISEINLRVNIYAMDINSSQSSGISKAKRNKSKFPSMHEAVVLHSAQTTEQEQEQEGHHHHQPSAKSSSTTTTLPLNHNLNTTSPTPSPSMSTTTPLKTPRRFLFIASIGNPRPYRTTRHSAGHILLEALTPLLPRRVPLVGTSPNNGNIINPLFYKTYTSPSYMNESGPKLLRNFQSWLSSTQTEIYQKIVQPGNVLSTNPESDATAAAEWHLRGADPTTLRNFSPTLVILHDELEAPLGKVRVKRGGPEKASLRGHRGLISSFESLRGKGMYPPNPKKNVLGTGVDLSVLRIGVGIGRPETRDRGGVAKYVLSEMSEQELKAVRAAAGPVLEVLVDELYRDGAE</sequence>
<dbReference type="GeneID" id="64965240"/>
<evidence type="ECO:0000256" key="1">
    <source>
        <dbReference type="ARBA" id="ARBA00022555"/>
    </source>
</evidence>
<organism evidence="5 6">
    <name type="scientific">Aspergillus kawachii</name>
    <name type="common">White koji mold</name>
    <name type="synonym">Aspergillus awamori var. kawachi</name>
    <dbReference type="NCBI Taxonomy" id="1069201"/>
    <lineage>
        <taxon>Eukaryota</taxon>
        <taxon>Fungi</taxon>
        <taxon>Dikarya</taxon>
        <taxon>Ascomycota</taxon>
        <taxon>Pezizomycotina</taxon>
        <taxon>Eurotiomycetes</taxon>
        <taxon>Eurotiomycetidae</taxon>
        <taxon>Eurotiales</taxon>
        <taxon>Aspergillaceae</taxon>
        <taxon>Aspergillus</taxon>
        <taxon>Aspergillus subgen. Circumdati</taxon>
    </lineage>
</organism>
<feature type="region of interest" description="Disordered" evidence="4">
    <location>
        <begin position="47"/>
        <end position="98"/>
    </location>
</feature>
<dbReference type="RefSeq" id="XP_041547681.1">
    <property type="nucleotide sequence ID" value="XM_041683418.1"/>
</dbReference>
<keyword evidence="1" id="KW-0820">tRNA-binding</keyword>
<dbReference type="AlphaFoldDB" id="A0A7R7WJ54"/>
<dbReference type="EMBL" id="AP024431">
    <property type="protein sequence ID" value="BCS03919.1"/>
    <property type="molecule type" value="Genomic_DNA"/>
</dbReference>
<evidence type="ECO:0000256" key="3">
    <source>
        <dbReference type="ARBA" id="ARBA00022884"/>
    </source>
</evidence>
<reference evidence="5" key="2">
    <citation type="submission" date="2021-02" db="EMBL/GenBank/DDBJ databases">
        <title>Aspergillus luchuensis mut. kawachii IFO 4304 genome sequence.</title>
        <authorList>
            <person name="Mori K."/>
            <person name="Kadooka C."/>
            <person name="Goto M."/>
            <person name="Futagami T."/>
        </authorList>
    </citation>
    <scope>NUCLEOTIDE SEQUENCE</scope>
    <source>
        <strain evidence="5">IFO 4308</strain>
    </source>
</reference>
<reference evidence="5" key="1">
    <citation type="submission" date="2021-01" db="EMBL/GenBank/DDBJ databases">
        <authorList>
            <consortium name="Aspergillus luchuensis mut. kawachii IFO 4304 genome sequencing consortium"/>
            <person name="Kazuki M."/>
            <person name="Futagami T."/>
        </authorList>
    </citation>
    <scope>NUCLEOTIDE SEQUENCE</scope>
    <source>
        <strain evidence="5">IFO 4308</strain>
    </source>
</reference>
<feature type="compositionally biased region" description="Low complexity" evidence="4">
    <location>
        <begin position="68"/>
        <end position="98"/>
    </location>
</feature>
<dbReference type="Gene3D" id="3.40.50.1470">
    <property type="entry name" value="Peptidyl-tRNA hydrolase"/>
    <property type="match status" value="1"/>
</dbReference>
<keyword evidence="6" id="KW-1185">Reference proteome</keyword>
<dbReference type="PANTHER" id="PTHR17224:SF1">
    <property type="entry name" value="PEPTIDYL-TRNA HYDROLASE"/>
    <property type="match status" value="1"/>
</dbReference>
<evidence type="ECO:0000313" key="5">
    <source>
        <dbReference type="EMBL" id="BCS03919.1"/>
    </source>
</evidence>
<dbReference type="Proteomes" id="UP000661280">
    <property type="component" value="Chromosome 7"/>
</dbReference>
<dbReference type="PANTHER" id="PTHR17224">
    <property type="entry name" value="PEPTIDYL-TRNA HYDROLASE"/>
    <property type="match status" value="1"/>
</dbReference>
<keyword evidence="2 5" id="KW-0378">Hydrolase</keyword>
<dbReference type="SUPFAM" id="SSF53178">
    <property type="entry name" value="Peptidyl-tRNA hydrolase-like"/>
    <property type="match status" value="2"/>
</dbReference>
<proteinExistence type="predicted"/>
<accession>A0A7R7WJ54</accession>
<gene>
    <name evidence="5" type="primary">PTH1</name>
    <name evidence="5" type="ORF">AKAW2_70797S</name>
</gene>